<protein>
    <submittedName>
        <fullName evidence="3">Uncharacterized protein</fullName>
    </submittedName>
</protein>
<proteinExistence type="predicted"/>
<evidence type="ECO:0000256" key="1">
    <source>
        <dbReference type="SAM" id="MobiDB-lite"/>
    </source>
</evidence>
<reference evidence="4" key="1">
    <citation type="journal article" date="2010" name="Genome Res.">
        <title>Population genomic sequencing of Coccidioides fungi reveals recent hybridization and transposon control.</title>
        <authorList>
            <person name="Neafsey D.E."/>
            <person name="Barker B.M."/>
            <person name="Sharpton T.J."/>
            <person name="Stajich J.E."/>
            <person name="Park D.J."/>
            <person name="Whiston E."/>
            <person name="Hung C.-Y."/>
            <person name="McMahan C."/>
            <person name="White J."/>
            <person name="Sykes S."/>
            <person name="Heiman D."/>
            <person name="Young S."/>
            <person name="Zeng Q."/>
            <person name="Abouelleil A."/>
            <person name="Aftuck L."/>
            <person name="Bessette D."/>
            <person name="Brown A."/>
            <person name="FitzGerald M."/>
            <person name="Lui A."/>
            <person name="Macdonald J.P."/>
            <person name="Priest M."/>
            <person name="Orbach M.J."/>
            <person name="Galgiani J.N."/>
            <person name="Kirkland T.N."/>
            <person name="Cole G.T."/>
            <person name="Birren B.W."/>
            <person name="Henn M.R."/>
            <person name="Taylor J.W."/>
            <person name="Rounsley S.D."/>
        </authorList>
    </citation>
    <scope>NUCLEOTIDE SEQUENCE [LARGE SCALE GENOMIC DNA]</scope>
    <source>
        <strain evidence="4">RMSCC 2394</strain>
    </source>
</reference>
<name>A0A0J6Y009_COCIT</name>
<dbReference type="Proteomes" id="UP000054565">
    <property type="component" value="Unassembled WGS sequence"/>
</dbReference>
<gene>
    <name evidence="3" type="ORF">CIRG_02075</name>
</gene>
<feature type="transmembrane region" description="Helical" evidence="2">
    <location>
        <begin position="88"/>
        <end position="107"/>
    </location>
</feature>
<feature type="region of interest" description="Disordered" evidence="1">
    <location>
        <begin position="12"/>
        <end position="36"/>
    </location>
</feature>
<dbReference type="EMBL" id="DS028093">
    <property type="protein sequence ID" value="KMP01936.1"/>
    <property type="molecule type" value="Genomic_DNA"/>
</dbReference>
<organism evidence="3 4">
    <name type="scientific">Coccidioides immitis RMSCC 2394</name>
    <dbReference type="NCBI Taxonomy" id="404692"/>
    <lineage>
        <taxon>Eukaryota</taxon>
        <taxon>Fungi</taxon>
        <taxon>Dikarya</taxon>
        <taxon>Ascomycota</taxon>
        <taxon>Pezizomycotina</taxon>
        <taxon>Eurotiomycetes</taxon>
        <taxon>Eurotiomycetidae</taxon>
        <taxon>Onygenales</taxon>
        <taxon>Onygenaceae</taxon>
        <taxon>Coccidioides</taxon>
    </lineage>
</organism>
<evidence type="ECO:0000313" key="3">
    <source>
        <dbReference type="EMBL" id="KMP01936.1"/>
    </source>
</evidence>
<sequence length="139" mass="15325">MALNSVVQPLGVTKKGKKKKKTEKENNTMEGSTEPRAVGSPWIVRRMQKSEFIIINVIQARVALARSLLAASAVPLLSLAPLYGEDRVLLYFFLLVIVHIHLEITVVSRQFPASVSKEALFFSHPSSCNNACIVEYGAT</sequence>
<keyword evidence="2" id="KW-0472">Membrane</keyword>
<evidence type="ECO:0000313" key="4">
    <source>
        <dbReference type="Proteomes" id="UP000054565"/>
    </source>
</evidence>
<evidence type="ECO:0000256" key="2">
    <source>
        <dbReference type="SAM" id="Phobius"/>
    </source>
</evidence>
<feature type="transmembrane region" description="Helical" evidence="2">
    <location>
        <begin position="52"/>
        <end position="76"/>
    </location>
</feature>
<keyword evidence="2" id="KW-1133">Transmembrane helix</keyword>
<keyword evidence="2" id="KW-0812">Transmembrane</keyword>
<dbReference type="AlphaFoldDB" id="A0A0J6Y009"/>
<accession>A0A0J6Y009</accession>